<evidence type="ECO:0000256" key="7">
    <source>
        <dbReference type="ARBA" id="ARBA00022989"/>
    </source>
</evidence>
<sequence>MNEKLYVWKLVVGDVFRELDCLNMVVVTIVFATLGFMSPASRGMLLIGMTILYLFLRIFAGYVGVRLWKTIKGTSEGWRLVS</sequence>
<evidence type="ECO:0000256" key="3">
    <source>
        <dbReference type="ARBA" id="ARBA00005227"/>
    </source>
</evidence>
<comment type="similarity">
    <text evidence="3 10">Belongs to the nonaspanin (TM9SF) (TC 9.A.2) family.</text>
</comment>
<dbReference type="InterPro" id="IPR004240">
    <property type="entry name" value="EMP70"/>
</dbReference>
<name>A0AA38YRF1_VITRO</name>
<reference evidence="11 12" key="1">
    <citation type="journal article" date="2023" name="BMC Biotechnol.">
        <title>Vitis rotundifolia cv Carlos genome sequencing.</title>
        <authorList>
            <person name="Huff M."/>
            <person name="Hulse-Kemp A."/>
            <person name="Scheffler B."/>
            <person name="Youngblood R."/>
            <person name="Simpson S."/>
            <person name="Babiker E."/>
            <person name="Staton M."/>
        </authorList>
    </citation>
    <scope>NUCLEOTIDE SEQUENCE [LARGE SCALE GENOMIC DNA]</scope>
    <source>
        <tissue evidence="11">Leaf</tissue>
    </source>
</reference>
<keyword evidence="9 10" id="KW-0472">Membrane</keyword>
<dbReference type="Proteomes" id="UP001168098">
    <property type="component" value="Unassembled WGS sequence"/>
</dbReference>
<proteinExistence type="inferred from homology"/>
<dbReference type="GO" id="GO:0010008">
    <property type="term" value="C:endosome membrane"/>
    <property type="evidence" value="ECO:0007669"/>
    <property type="project" value="UniProtKB-SubCell"/>
</dbReference>
<dbReference type="GO" id="GO:0072657">
    <property type="term" value="P:protein localization to membrane"/>
    <property type="evidence" value="ECO:0007669"/>
    <property type="project" value="TreeGrafter"/>
</dbReference>
<organism evidence="11 12">
    <name type="scientific">Vitis rotundifolia</name>
    <name type="common">Muscadine grape</name>
    <dbReference type="NCBI Taxonomy" id="103349"/>
    <lineage>
        <taxon>Eukaryota</taxon>
        <taxon>Viridiplantae</taxon>
        <taxon>Streptophyta</taxon>
        <taxon>Embryophyta</taxon>
        <taxon>Tracheophyta</taxon>
        <taxon>Spermatophyta</taxon>
        <taxon>Magnoliopsida</taxon>
        <taxon>eudicotyledons</taxon>
        <taxon>Gunneridae</taxon>
        <taxon>Pentapetalae</taxon>
        <taxon>rosids</taxon>
        <taxon>Vitales</taxon>
        <taxon>Vitaceae</taxon>
        <taxon>Viteae</taxon>
        <taxon>Vitis</taxon>
    </lineage>
</organism>
<protein>
    <recommendedName>
        <fullName evidence="10">Transmembrane 9 superfamily member</fullName>
    </recommendedName>
</protein>
<dbReference type="GO" id="GO:0000139">
    <property type="term" value="C:Golgi membrane"/>
    <property type="evidence" value="ECO:0007669"/>
    <property type="project" value="UniProtKB-SubCell"/>
</dbReference>
<evidence type="ECO:0000256" key="9">
    <source>
        <dbReference type="ARBA" id="ARBA00023136"/>
    </source>
</evidence>
<feature type="transmembrane region" description="Helical" evidence="10">
    <location>
        <begin position="44"/>
        <end position="65"/>
    </location>
</feature>
<keyword evidence="6" id="KW-0967">Endosome</keyword>
<evidence type="ECO:0000256" key="4">
    <source>
        <dbReference type="ARBA" id="ARBA00022692"/>
    </source>
</evidence>
<evidence type="ECO:0000256" key="6">
    <source>
        <dbReference type="ARBA" id="ARBA00022753"/>
    </source>
</evidence>
<comment type="caution">
    <text evidence="11">The sequence shown here is derived from an EMBL/GenBank/DDBJ whole genome shotgun (WGS) entry which is preliminary data.</text>
</comment>
<evidence type="ECO:0000256" key="8">
    <source>
        <dbReference type="ARBA" id="ARBA00023034"/>
    </source>
</evidence>
<gene>
    <name evidence="11" type="ORF">PVL29_024268</name>
</gene>
<feature type="transmembrane region" description="Helical" evidence="10">
    <location>
        <begin position="21"/>
        <end position="38"/>
    </location>
</feature>
<dbReference type="Pfam" id="PF02990">
    <property type="entry name" value="EMP70"/>
    <property type="match status" value="1"/>
</dbReference>
<comment type="subcellular location">
    <subcellularLocation>
        <location evidence="1">Endosome membrane</location>
        <topology evidence="1">Multi-pass membrane protein</topology>
    </subcellularLocation>
    <subcellularLocation>
        <location evidence="2">Golgi apparatus membrane</location>
        <topology evidence="2">Multi-pass membrane protein</topology>
    </subcellularLocation>
</comment>
<accession>A0AA38YRF1</accession>
<dbReference type="PANTHER" id="PTHR10766:SF163">
    <property type="entry name" value="TRANSMEMBRANE 9 SUPERFAMILY MEMBER 12"/>
    <property type="match status" value="1"/>
</dbReference>
<comment type="caution">
    <text evidence="10">Lacks conserved residue(s) required for the propagation of feature annotation.</text>
</comment>
<evidence type="ECO:0000256" key="5">
    <source>
        <dbReference type="ARBA" id="ARBA00022729"/>
    </source>
</evidence>
<evidence type="ECO:0000256" key="1">
    <source>
        <dbReference type="ARBA" id="ARBA00004337"/>
    </source>
</evidence>
<dbReference type="EMBL" id="JARBHA010000018">
    <property type="protein sequence ID" value="KAJ9675245.1"/>
    <property type="molecule type" value="Genomic_DNA"/>
</dbReference>
<keyword evidence="12" id="KW-1185">Reference proteome</keyword>
<keyword evidence="8" id="KW-0333">Golgi apparatus</keyword>
<evidence type="ECO:0000256" key="2">
    <source>
        <dbReference type="ARBA" id="ARBA00004653"/>
    </source>
</evidence>
<keyword evidence="4 10" id="KW-0812">Transmembrane</keyword>
<keyword evidence="5" id="KW-0732">Signal</keyword>
<evidence type="ECO:0000256" key="10">
    <source>
        <dbReference type="RuleBase" id="RU363079"/>
    </source>
</evidence>
<dbReference type="PANTHER" id="PTHR10766">
    <property type="entry name" value="TRANSMEMBRANE 9 SUPERFAMILY PROTEIN"/>
    <property type="match status" value="1"/>
</dbReference>
<evidence type="ECO:0000313" key="11">
    <source>
        <dbReference type="EMBL" id="KAJ9675245.1"/>
    </source>
</evidence>
<evidence type="ECO:0000313" key="12">
    <source>
        <dbReference type="Proteomes" id="UP001168098"/>
    </source>
</evidence>
<dbReference type="AlphaFoldDB" id="A0AA38YRF1"/>
<keyword evidence="7 10" id="KW-1133">Transmembrane helix</keyword>